<dbReference type="Gene3D" id="3.40.50.2000">
    <property type="entry name" value="Glycogen Phosphorylase B"/>
    <property type="match status" value="2"/>
</dbReference>
<feature type="domain" description="Glycosyl transferase family 1" evidence="2">
    <location>
        <begin position="193"/>
        <end position="328"/>
    </location>
</feature>
<reference evidence="3 4" key="1">
    <citation type="submission" date="2019-11" db="EMBL/GenBank/DDBJ databases">
        <title>Genome analysis of Rhizobacterium cereale a novel genus and species isolated from maize roots in North Spain.</title>
        <authorList>
            <person name="Menendez E."/>
            <person name="Flores-Felix J.D."/>
            <person name="Ramirez-Bahena M.-H."/>
            <person name="Igual J.M."/>
            <person name="Garcia-Fraile P."/>
            <person name="Peix A."/>
            <person name="Velazquez E."/>
        </authorList>
    </citation>
    <scope>NUCLEOTIDE SEQUENCE [LARGE SCALE GENOMIC DNA]</scope>
    <source>
        <strain evidence="3 4">RZME27</strain>
    </source>
</reference>
<evidence type="ECO:0000259" key="2">
    <source>
        <dbReference type="Pfam" id="PF00534"/>
    </source>
</evidence>
<dbReference type="PANTHER" id="PTHR46401:SF2">
    <property type="entry name" value="GLYCOSYLTRANSFERASE WBBK-RELATED"/>
    <property type="match status" value="1"/>
</dbReference>
<proteinExistence type="predicted"/>
<dbReference type="CDD" id="cd03809">
    <property type="entry name" value="GT4_MtfB-like"/>
    <property type="match status" value="1"/>
</dbReference>
<sequence length="379" mass="41657">MPVELRSASSRKIFINGRFLGRPVTGVERFAGSILGEIDAELASTNVSRFTVLAPQGVARPDWLKNLGFENTGSRTGHAWEQTDLWRASRDGVLVNLCNSGPVLHGRQLTVLHDALVYRHPENFSRAYGTFHRLLGRMLAKRANLATVSDFSRQELSKLLGVEVQTIGLVPNAIDHVFAVEPDFSVLPKFDLERRPFFLFVGSPANNKNLAGAIRAFIALDRHDVTFVMVGGAANTFAKSLLGELPSNVVSTGRLTDEEIQALYRKAAALVFPSIYEGFGIPPLEAMAVGCPVIASDIPPVREVCRDAVIYFDPHHVASMTSAMRDVVDGVVDIAAVRERGLVRTGDFSWKKSAERLLVMIAEVEHDNRILRTTDASIR</sequence>
<dbReference type="AlphaFoldDB" id="A0A6A8ACS7"/>
<dbReference type="EMBL" id="WIXI01000049">
    <property type="protein sequence ID" value="MQY48932.1"/>
    <property type="molecule type" value="Genomic_DNA"/>
</dbReference>
<comment type="caution">
    <text evidence="3">The sequence shown here is derived from an EMBL/GenBank/DDBJ whole genome shotgun (WGS) entry which is preliminary data.</text>
</comment>
<dbReference type="SUPFAM" id="SSF53756">
    <property type="entry name" value="UDP-Glycosyltransferase/glycogen phosphorylase"/>
    <property type="match status" value="1"/>
</dbReference>
<evidence type="ECO:0000313" key="4">
    <source>
        <dbReference type="Proteomes" id="UP000435138"/>
    </source>
</evidence>
<dbReference type="Proteomes" id="UP000435138">
    <property type="component" value="Unassembled WGS sequence"/>
</dbReference>
<organism evidence="3 4">
    <name type="scientific">Endobacterium cereale</name>
    <dbReference type="NCBI Taxonomy" id="2663029"/>
    <lineage>
        <taxon>Bacteria</taxon>
        <taxon>Pseudomonadati</taxon>
        <taxon>Pseudomonadota</taxon>
        <taxon>Alphaproteobacteria</taxon>
        <taxon>Hyphomicrobiales</taxon>
        <taxon>Rhizobiaceae</taxon>
        <taxon>Endobacterium</taxon>
    </lineage>
</organism>
<dbReference type="GO" id="GO:0009103">
    <property type="term" value="P:lipopolysaccharide biosynthetic process"/>
    <property type="evidence" value="ECO:0007669"/>
    <property type="project" value="TreeGrafter"/>
</dbReference>
<evidence type="ECO:0000256" key="1">
    <source>
        <dbReference type="ARBA" id="ARBA00022679"/>
    </source>
</evidence>
<dbReference type="InterPro" id="IPR001296">
    <property type="entry name" value="Glyco_trans_1"/>
</dbReference>
<name>A0A6A8ACS7_9HYPH</name>
<dbReference type="PANTHER" id="PTHR46401">
    <property type="entry name" value="GLYCOSYLTRANSFERASE WBBK-RELATED"/>
    <property type="match status" value="1"/>
</dbReference>
<gene>
    <name evidence="3" type="ORF">GAO09_23125</name>
</gene>
<dbReference type="RefSeq" id="WP_153358176.1">
    <property type="nucleotide sequence ID" value="NZ_JAYKOO010000004.1"/>
</dbReference>
<accession>A0A6A8ACS7</accession>
<evidence type="ECO:0000313" key="3">
    <source>
        <dbReference type="EMBL" id="MQY48932.1"/>
    </source>
</evidence>
<keyword evidence="4" id="KW-1185">Reference proteome</keyword>
<dbReference type="GO" id="GO:0016757">
    <property type="term" value="F:glycosyltransferase activity"/>
    <property type="evidence" value="ECO:0007669"/>
    <property type="project" value="InterPro"/>
</dbReference>
<protein>
    <submittedName>
        <fullName evidence="3">Glycosyltransferase</fullName>
    </submittedName>
</protein>
<dbReference type="Pfam" id="PF00534">
    <property type="entry name" value="Glycos_transf_1"/>
    <property type="match status" value="1"/>
</dbReference>
<keyword evidence="1 3" id="KW-0808">Transferase</keyword>